<gene>
    <name evidence="1" type="ORF">E2C01_039810</name>
</gene>
<evidence type="ECO:0000313" key="2">
    <source>
        <dbReference type="Proteomes" id="UP000324222"/>
    </source>
</evidence>
<proteinExistence type="predicted"/>
<sequence length="50" mass="5948">MKELNLCKERRISEYKSHRKKNLTFFPESVVSVSDKFFFPNHETQMAIVG</sequence>
<keyword evidence="2" id="KW-1185">Reference proteome</keyword>
<dbReference type="AlphaFoldDB" id="A0A5B7FFQ9"/>
<reference evidence="1 2" key="1">
    <citation type="submission" date="2019-05" db="EMBL/GenBank/DDBJ databases">
        <title>Another draft genome of Portunus trituberculatus and its Hox gene families provides insights of decapod evolution.</title>
        <authorList>
            <person name="Jeong J.-H."/>
            <person name="Song I."/>
            <person name="Kim S."/>
            <person name="Choi T."/>
            <person name="Kim D."/>
            <person name="Ryu S."/>
            <person name="Kim W."/>
        </authorList>
    </citation>
    <scope>NUCLEOTIDE SEQUENCE [LARGE SCALE GENOMIC DNA]</scope>
    <source>
        <tissue evidence="1">Muscle</tissue>
    </source>
</reference>
<dbReference type="Proteomes" id="UP000324222">
    <property type="component" value="Unassembled WGS sequence"/>
</dbReference>
<dbReference type="EMBL" id="VSRR010007047">
    <property type="protein sequence ID" value="MPC46101.1"/>
    <property type="molecule type" value="Genomic_DNA"/>
</dbReference>
<evidence type="ECO:0000313" key="1">
    <source>
        <dbReference type="EMBL" id="MPC46101.1"/>
    </source>
</evidence>
<protein>
    <submittedName>
        <fullName evidence="1">Uncharacterized protein</fullName>
    </submittedName>
</protein>
<name>A0A5B7FFQ9_PORTR</name>
<organism evidence="1 2">
    <name type="scientific">Portunus trituberculatus</name>
    <name type="common">Swimming crab</name>
    <name type="synonym">Neptunus trituberculatus</name>
    <dbReference type="NCBI Taxonomy" id="210409"/>
    <lineage>
        <taxon>Eukaryota</taxon>
        <taxon>Metazoa</taxon>
        <taxon>Ecdysozoa</taxon>
        <taxon>Arthropoda</taxon>
        <taxon>Crustacea</taxon>
        <taxon>Multicrustacea</taxon>
        <taxon>Malacostraca</taxon>
        <taxon>Eumalacostraca</taxon>
        <taxon>Eucarida</taxon>
        <taxon>Decapoda</taxon>
        <taxon>Pleocyemata</taxon>
        <taxon>Brachyura</taxon>
        <taxon>Eubrachyura</taxon>
        <taxon>Portunoidea</taxon>
        <taxon>Portunidae</taxon>
        <taxon>Portuninae</taxon>
        <taxon>Portunus</taxon>
    </lineage>
</organism>
<comment type="caution">
    <text evidence="1">The sequence shown here is derived from an EMBL/GenBank/DDBJ whole genome shotgun (WGS) entry which is preliminary data.</text>
</comment>
<accession>A0A5B7FFQ9</accession>